<dbReference type="PANTHER" id="PTHR11741:SF0">
    <property type="entry name" value="ELONGATION FACTOR TS, MITOCHONDRIAL"/>
    <property type="match status" value="1"/>
</dbReference>
<comment type="subcellular location">
    <subcellularLocation>
        <location evidence="6 8">Cytoplasm</location>
    </subcellularLocation>
</comment>
<dbReference type="InterPro" id="IPR001816">
    <property type="entry name" value="Transl_elong_EFTs/EF1B"/>
</dbReference>
<evidence type="ECO:0000256" key="4">
    <source>
        <dbReference type="ARBA" id="ARBA00022917"/>
    </source>
</evidence>
<feature type="domain" description="Translation elongation factor EFTs/EF1B dimerisation" evidence="9">
    <location>
        <begin position="71"/>
        <end position="287"/>
    </location>
</feature>
<reference evidence="10" key="2">
    <citation type="submission" date="2021-04" db="EMBL/GenBank/DDBJ databases">
        <authorList>
            <person name="Dong X."/>
        </authorList>
    </citation>
    <scope>NUCLEOTIDE SEQUENCE</scope>
    <source>
        <strain evidence="10">ZWT</strain>
    </source>
</reference>
<feature type="region of interest" description="Involved in Mg(2+) ion dislocation from EF-Tu" evidence="6">
    <location>
        <begin position="80"/>
        <end position="83"/>
    </location>
</feature>
<dbReference type="PROSITE" id="PS01126">
    <property type="entry name" value="EF_TS_1"/>
    <property type="match status" value="1"/>
</dbReference>
<dbReference type="GO" id="GO:0005737">
    <property type="term" value="C:cytoplasm"/>
    <property type="evidence" value="ECO:0007669"/>
    <property type="project" value="UniProtKB-SubCell"/>
</dbReference>
<dbReference type="SUPFAM" id="SSF54713">
    <property type="entry name" value="Elongation factor Ts (EF-Ts), dimerisation domain"/>
    <property type="match status" value="2"/>
</dbReference>
<dbReference type="FunFam" id="1.10.8.10:FF:000001">
    <property type="entry name" value="Elongation factor Ts"/>
    <property type="match status" value="1"/>
</dbReference>
<dbReference type="FunFam" id="1.10.286.20:FF:000001">
    <property type="entry name" value="Elongation factor Ts"/>
    <property type="match status" value="1"/>
</dbReference>
<comment type="function">
    <text evidence="5 6 7">Associates with the EF-Tu.GDP complex and induces the exchange of GDP to GTP. It remains bound to the aminoacyl-tRNA.EF-Tu.GTP complex up to the GTP hydrolysis stage on the ribosome.</text>
</comment>
<evidence type="ECO:0000259" key="9">
    <source>
        <dbReference type="Pfam" id="PF00889"/>
    </source>
</evidence>
<dbReference type="HAMAP" id="MF_00050">
    <property type="entry name" value="EF_Ts"/>
    <property type="match status" value="1"/>
</dbReference>
<evidence type="ECO:0000313" key="11">
    <source>
        <dbReference type="Proteomes" id="UP001056429"/>
    </source>
</evidence>
<dbReference type="GO" id="GO:0003746">
    <property type="term" value="F:translation elongation factor activity"/>
    <property type="evidence" value="ECO:0007669"/>
    <property type="project" value="UniProtKB-UniRule"/>
</dbReference>
<keyword evidence="6" id="KW-0963">Cytoplasm</keyword>
<dbReference type="Proteomes" id="UP001056429">
    <property type="component" value="Unassembled WGS sequence"/>
</dbReference>
<dbReference type="Gene3D" id="1.10.286.20">
    <property type="match status" value="1"/>
</dbReference>
<evidence type="ECO:0000256" key="3">
    <source>
        <dbReference type="ARBA" id="ARBA00022768"/>
    </source>
</evidence>
<dbReference type="PROSITE" id="PS01127">
    <property type="entry name" value="EF_TS_2"/>
    <property type="match status" value="1"/>
</dbReference>
<accession>A0A9J6P392</accession>
<protein>
    <recommendedName>
        <fullName evidence="2 6">Elongation factor Ts</fullName>
        <shortName evidence="6">EF-Ts</shortName>
    </recommendedName>
</protein>
<evidence type="ECO:0000256" key="6">
    <source>
        <dbReference type="HAMAP-Rule" id="MF_00050"/>
    </source>
</evidence>
<comment type="similarity">
    <text evidence="1 6 7">Belongs to the EF-Ts family.</text>
</comment>
<dbReference type="EMBL" id="JAGSOJ010000003">
    <property type="protein sequence ID" value="MCM1991103.1"/>
    <property type="molecule type" value="Genomic_DNA"/>
</dbReference>
<keyword evidence="11" id="KW-1185">Reference proteome</keyword>
<gene>
    <name evidence="6" type="primary">tsf</name>
    <name evidence="10" type="ORF">KDK92_15325</name>
</gene>
<dbReference type="RefSeq" id="WP_250860207.1">
    <property type="nucleotide sequence ID" value="NZ_JAGSOJ010000003.1"/>
</dbReference>
<reference evidence="10" key="1">
    <citation type="journal article" date="2021" name="mSystems">
        <title>Bacteria and Archaea Synergistically Convert Glycine Betaine to Biogenic Methane in the Formosa Cold Seep of the South China Sea.</title>
        <authorList>
            <person name="Li L."/>
            <person name="Zhang W."/>
            <person name="Zhang S."/>
            <person name="Song L."/>
            <person name="Sun Q."/>
            <person name="Zhang H."/>
            <person name="Xiang H."/>
            <person name="Dong X."/>
        </authorList>
    </citation>
    <scope>NUCLEOTIDE SEQUENCE</scope>
    <source>
        <strain evidence="10">ZWT</strain>
    </source>
</reference>
<name>A0A9J6P392_9CLOT</name>
<dbReference type="Gene3D" id="1.10.8.10">
    <property type="entry name" value="DNA helicase RuvA subunit, C-terminal domain"/>
    <property type="match status" value="1"/>
</dbReference>
<dbReference type="NCBIfam" id="TIGR00116">
    <property type="entry name" value="tsf"/>
    <property type="match status" value="1"/>
</dbReference>
<dbReference type="Pfam" id="PF00889">
    <property type="entry name" value="EF_TS"/>
    <property type="match status" value="1"/>
</dbReference>
<keyword evidence="3 6" id="KW-0251">Elongation factor</keyword>
<dbReference type="InterPro" id="IPR009060">
    <property type="entry name" value="UBA-like_sf"/>
</dbReference>
<dbReference type="InterPro" id="IPR036402">
    <property type="entry name" value="EF-Ts_dimer_sf"/>
</dbReference>
<organism evidence="10 11">
    <name type="scientific">Oceanirhabdus seepicola</name>
    <dbReference type="NCBI Taxonomy" id="2828781"/>
    <lineage>
        <taxon>Bacteria</taxon>
        <taxon>Bacillati</taxon>
        <taxon>Bacillota</taxon>
        <taxon>Clostridia</taxon>
        <taxon>Eubacteriales</taxon>
        <taxon>Clostridiaceae</taxon>
        <taxon>Oceanirhabdus</taxon>
    </lineage>
</organism>
<evidence type="ECO:0000313" key="10">
    <source>
        <dbReference type="EMBL" id="MCM1991103.1"/>
    </source>
</evidence>
<dbReference type="AlphaFoldDB" id="A0A9J6P392"/>
<dbReference type="PANTHER" id="PTHR11741">
    <property type="entry name" value="ELONGATION FACTOR TS"/>
    <property type="match status" value="1"/>
</dbReference>
<keyword evidence="4 6" id="KW-0648">Protein biosynthesis</keyword>
<dbReference type="InterPro" id="IPR014039">
    <property type="entry name" value="Transl_elong_EFTs/EF1B_dimer"/>
</dbReference>
<sequence>MITASMVKELRERTGAGMMNCKKALTECEGNIERAVEILREKGLAAAAKKAGRVAAEGIVKTFITEDGKKASIVEVNCETDFVSANEAFIVFAENIAKQVALNEYTDIDALKAAKYIADENMTVADALTALIAKLGENMDLRRFKKLSVENGAINSYIHGGGKIGVIVELESNTDKVEEVKALAKELAMQVAASNPLYLDRNSVDQENLEKEREIYRVQALNEGKPEKIVDKMVEGRINKYLKEVCLVDQLWVKNGDLTISKLLEEEGKKLGAEISVKAFVRFEKGEGIEKKEENFAEEVQRQLSK</sequence>
<proteinExistence type="inferred from homology"/>
<dbReference type="Gene3D" id="3.30.479.20">
    <property type="entry name" value="Elongation factor Ts, dimerisation domain"/>
    <property type="match status" value="2"/>
</dbReference>
<dbReference type="InterPro" id="IPR018101">
    <property type="entry name" value="Transl_elong_Ts_CS"/>
</dbReference>
<dbReference type="SUPFAM" id="SSF46934">
    <property type="entry name" value="UBA-like"/>
    <property type="match status" value="1"/>
</dbReference>
<dbReference type="CDD" id="cd14275">
    <property type="entry name" value="UBA_EF-Ts"/>
    <property type="match status" value="1"/>
</dbReference>
<evidence type="ECO:0000256" key="5">
    <source>
        <dbReference type="ARBA" id="ARBA00025453"/>
    </source>
</evidence>
<evidence type="ECO:0000256" key="1">
    <source>
        <dbReference type="ARBA" id="ARBA00005532"/>
    </source>
</evidence>
<comment type="caution">
    <text evidence="10">The sequence shown here is derived from an EMBL/GenBank/DDBJ whole genome shotgun (WGS) entry which is preliminary data.</text>
</comment>
<evidence type="ECO:0000256" key="8">
    <source>
        <dbReference type="RuleBase" id="RU000643"/>
    </source>
</evidence>
<evidence type="ECO:0000256" key="2">
    <source>
        <dbReference type="ARBA" id="ARBA00016956"/>
    </source>
</evidence>
<evidence type="ECO:0000256" key="7">
    <source>
        <dbReference type="RuleBase" id="RU000642"/>
    </source>
</evidence>